<dbReference type="GO" id="GO:0046872">
    <property type="term" value="F:metal ion binding"/>
    <property type="evidence" value="ECO:0007669"/>
    <property type="project" value="UniProtKB-KW"/>
</dbReference>
<evidence type="ECO:0000313" key="13">
    <source>
        <dbReference type="EMBL" id="CAD7621695.1"/>
    </source>
</evidence>
<dbReference type="EMBL" id="CAJPIZ010000720">
    <property type="protein sequence ID" value="CAG2102125.1"/>
    <property type="molecule type" value="Genomic_DNA"/>
</dbReference>
<dbReference type="Pfam" id="PF13855">
    <property type="entry name" value="LRR_8"/>
    <property type="match status" value="1"/>
</dbReference>
<dbReference type="InterPro" id="IPR001611">
    <property type="entry name" value="Leu-rich_rpt"/>
</dbReference>
<evidence type="ECO:0000256" key="3">
    <source>
        <dbReference type="ARBA" id="ARBA00022692"/>
    </source>
</evidence>
<dbReference type="PROSITE" id="PS51450">
    <property type="entry name" value="LRR"/>
    <property type="match status" value="1"/>
</dbReference>
<proteinExistence type="predicted"/>
<dbReference type="InterPro" id="IPR036922">
    <property type="entry name" value="Rieske_2Fe-2S_sf"/>
</dbReference>
<evidence type="ECO:0000256" key="5">
    <source>
        <dbReference type="ARBA" id="ARBA00022723"/>
    </source>
</evidence>
<dbReference type="Pfam" id="PF00355">
    <property type="entry name" value="Rieske"/>
    <property type="match status" value="1"/>
</dbReference>
<dbReference type="OrthoDB" id="426882at2759"/>
<gene>
    <name evidence="13" type="ORF">OSB1V03_LOCUS2166</name>
</gene>
<dbReference type="SMART" id="SM00369">
    <property type="entry name" value="LRR_TYP"/>
    <property type="match status" value="4"/>
</dbReference>
<keyword evidence="7" id="KW-1133">Transmembrane helix</keyword>
<evidence type="ECO:0000259" key="12">
    <source>
        <dbReference type="PROSITE" id="PS51296"/>
    </source>
</evidence>
<dbReference type="GO" id="GO:0051537">
    <property type="term" value="F:2 iron, 2 sulfur cluster binding"/>
    <property type="evidence" value="ECO:0007669"/>
    <property type="project" value="UniProtKB-KW"/>
</dbReference>
<dbReference type="PANTHER" id="PTHR21266:SF32">
    <property type="entry name" value="CHOLESTEROL 7-DESATURASE NVD"/>
    <property type="match status" value="1"/>
</dbReference>
<keyword evidence="11" id="KW-0472">Membrane</keyword>
<keyword evidence="3" id="KW-0812">Transmembrane</keyword>
<keyword evidence="4" id="KW-0001">2Fe-2S</keyword>
<dbReference type="PROSITE" id="PS51296">
    <property type="entry name" value="RIESKE"/>
    <property type="match status" value="1"/>
</dbReference>
<dbReference type="PANTHER" id="PTHR21266">
    <property type="entry name" value="IRON-SULFUR DOMAIN CONTAINING PROTEIN"/>
    <property type="match status" value="1"/>
</dbReference>
<evidence type="ECO:0000256" key="11">
    <source>
        <dbReference type="ARBA" id="ARBA00023136"/>
    </source>
</evidence>
<name>A0A7R9KEZ9_9ACAR</name>
<evidence type="ECO:0000313" key="14">
    <source>
        <dbReference type="Proteomes" id="UP000759131"/>
    </source>
</evidence>
<keyword evidence="10" id="KW-0411">Iron-sulfur</keyword>
<evidence type="ECO:0000256" key="7">
    <source>
        <dbReference type="ARBA" id="ARBA00022989"/>
    </source>
</evidence>
<evidence type="ECO:0000256" key="2">
    <source>
        <dbReference type="ARBA" id="ARBA00022614"/>
    </source>
</evidence>
<sequence>MCTIEMPMYDIIIALLIKYADRVATPVFNHDPAAHAPAPPYPNSWIVIMVSSELTLNEVKLFEMCGQQLVAFRGPTGAVHVLSAYCPHLGANLGVGGHVVTESGDDCIQCPFHGWRFKGRDGQCKRIPNLTDSELKPLKAGVKRWPTFEANDLIYVWHHSDGVNPDCDPEDFVKQTGLSLKQHSWMSIPVACNYTVINMKTSDKIYSTQRIPAFDSWISSVTGILIHECCFNERPVHVTKSSESQSGFTPSEWCQTYIKSFASNYECRRDLQNIHQIMTSAEVSFKTMNVFNVKTLTMVGENAFASSVNTTTSLRISSCSLKSSESLFKAISQLVRLTSVDLSDNQEIADNAFGPNQHQLTMVLLDRNQLKTLGKNAFKPLHGLNWLDLSDNLLTKLADNSFTLQSVNGSQYNPIKINFKLNQIAQIGDQAFAGLDRPVTLDLSFNNLTQLTANTFAHMLSYEPSKIIIKGNHVNCVCGLKWVYVNSTIRPKMSGPLRCDDKRYYSSLTDTDFKNFN</sequence>
<evidence type="ECO:0000256" key="6">
    <source>
        <dbReference type="ARBA" id="ARBA00022737"/>
    </source>
</evidence>
<dbReference type="SUPFAM" id="SSF52058">
    <property type="entry name" value="L domain-like"/>
    <property type="match status" value="1"/>
</dbReference>
<evidence type="ECO:0000256" key="10">
    <source>
        <dbReference type="ARBA" id="ARBA00023014"/>
    </source>
</evidence>
<dbReference type="InterPro" id="IPR050584">
    <property type="entry name" value="Cholesterol_7-desaturase"/>
</dbReference>
<keyword evidence="8" id="KW-0560">Oxidoreductase</keyword>
<dbReference type="Proteomes" id="UP000759131">
    <property type="component" value="Unassembled WGS sequence"/>
</dbReference>
<reference evidence="13" key="1">
    <citation type="submission" date="2020-11" db="EMBL/GenBank/DDBJ databases">
        <authorList>
            <person name="Tran Van P."/>
        </authorList>
    </citation>
    <scope>NUCLEOTIDE SEQUENCE</scope>
</reference>
<dbReference type="GO" id="GO:0016491">
    <property type="term" value="F:oxidoreductase activity"/>
    <property type="evidence" value="ECO:0007669"/>
    <property type="project" value="UniProtKB-KW"/>
</dbReference>
<dbReference type="InterPro" id="IPR003591">
    <property type="entry name" value="Leu-rich_rpt_typical-subtyp"/>
</dbReference>
<protein>
    <recommendedName>
        <fullName evidence="12">Rieske domain-containing protein</fullName>
    </recommendedName>
</protein>
<dbReference type="GO" id="GO:0005737">
    <property type="term" value="C:cytoplasm"/>
    <property type="evidence" value="ECO:0007669"/>
    <property type="project" value="TreeGrafter"/>
</dbReference>
<dbReference type="Gene3D" id="2.102.10.10">
    <property type="entry name" value="Rieske [2Fe-2S] iron-sulphur domain"/>
    <property type="match status" value="1"/>
</dbReference>
<dbReference type="AlphaFoldDB" id="A0A7R9KEZ9"/>
<evidence type="ECO:0000256" key="1">
    <source>
        <dbReference type="ARBA" id="ARBA00004370"/>
    </source>
</evidence>
<feature type="domain" description="Rieske" evidence="12">
    <location>
        <begin position="45"/>
        <end position="156"/>
    </location>
</feature>
<keyword evidence="2" id="KW-0433">Leucine-rich repeat</keyword>
<dbReference type="SUPFAM" id="SSF50022">
    <property type="entry name" value="ISP domain"/>
    <property type="match status" value="1"/>
</dbReference>
<evidence type="ECO:0000256" key="4">
    <source>
        <dbReference type="ARBA" id="ARBA00022714"/>
    </source>
</evidence>
<dbReference type="EMBL" id="OC855295">
    <property type="protein sequence ID" value="CAD7621695.1"/>
    <property type="molecule type" value="Genomic_DNA"/>
</dbReference>
<dbReference type="Gene3D" id="3.80.10.10">
    <property type="entry name" value="Ribonuclease Inhibitor"/>
    <property type="match status" value="1"/>
</dbReference>
<keyword evidence="9" id="KW-0408">Iron</keyword>
<evidence type="ECO:0000256" key="8">
    <source>
        <dbReference type="ARBA" id="ARBA00023002"/>
    </source>
</evidence>
<keyword evidence="6" id="KW-0677">Repeat</keyword>
<accession>A0A7R9KEZ9</accession>
<evidence type="ECO:0000256" key="9">
    <source>
        <dbReference type="ARBA" id="ARBA00023004"/>
    </source>
</evidence>
<comment type="subcellular location">
    <subcellularLocation>
        <location evidence="1">Membrane</location>
    </subcellularLocation>
</comment>
<dbReference type="GO" id="GO:0016020">
    <property type="term" value="C:membrane"/>
    <property type="evidence" value="ECO:0007669"/>
    <property type="project" value="UniProtKB-SubCell"/>
</dbReference>
<dbReference type="InterPro" id="IPR017941">
    <property type="entry name" value="Rieske_2Fe-2S"/>
</dbReference>
<organism evidence="13">
    <name type="scientific">Medioppia subpectinata</name>
    <dbReference type="NCBI Taxonomy" id="1979941"/>
    <lineage>
        <taxon>Eukaryota</taxon>
        <taxon>Metazoa</taxon>
        <taxon>Ecdysozoa</taxon>
        <taxon>Arthropoda</taxon>
        <taxon>Chelicerata</taxon>
        <taxon>Arachnida</taxon>
        <taxon>Acari</taxon>
        <taxon>Acariformes</taxon>
        <taxon>Sarcoptiformes</taxon>
        <taxon>Oribatida</taxon>
        <taxon>Brachypylina</taxon>
        <taxon>Oppioidea</taxon>
        <taxon>Oppiidae</taxon>
        <taxon>Medioppia</taxon>
    </lineage>
</organism>
<keyword evidence="14" id="KW-1185">Reference proteome</keyword>
<keyword evidence="5" id="KW-0479">Metal-binding</keyword>
<dbReference type="InterPro" id="IPR032675">
    <property type="entry name" value="LRR_dom_sf"/>
</dbReference>
<dbReference type="CDD" id="cd03469">
    <property type="entry name" value="Rieske_RO_Alpha_N"/>
    <property type="match status" value="1"/>
</dbReference>